<dbReference type="SUPFAM" id="SSF143100">
    <property type="entry name" value="TTHA1013/TTHA0281-like"/>
    <property type="match status" value="1"/>
</dbReference>
<evidence type="ECO:0000313" key="1">
    <source>
        <dbReference type="EMBL" id="MDI6449423.1"/>
    </source>
</evidence>
<proteinExistence type="predicted"/>
<keyword evidence="2" id="KW-1185">Reference proteome</keyword>
<comment type="caution">
    <text evidence="1">The sequence shown here is derived from an EMBL/GenBank/DDBJ whole genome shotgun (WGS) entry which is preliminary data.</text>
</comment>
<dbReference type="InterPro" id="IPR035069">
    <property type="entry name" value="TTHA1013/TTHA0281-like"/>
</dbReference>
<dbReference type="Gene3D" id="3.30.160.250">
    <property type="match status" value="1"/>
</dbReference>
<evidence type="ECO:0000313" key="2">
    <source>
        <dbReference type="Proteomes" id="UP001431776"/>
    </source>
</evidence>
<evidence type="ECO:0008006" key="3">
    <source>
        <dbReference type="Google" id="ProtNLM"/>
    </source>
</evidence>
<organism evidence="1 2">
    <name type="scientific">Anaerobaca lacustris</name>
    <dbReference type="NCBI Taxonomy" id="3044600"/>
    <lineage>
        <taxon>Bacteria</taxon>
        <taxon>Pseudomonadati</taxon>
        <taxon>Planctomycetota</taxon>
        <taxon>Phycisphaerae</taxon>
        <taxon>Sedimentisphaerales</taxon>
        <taxon>Anaerobacaceae</taxon>
        <taxon>Anaerobaca</taxon>
    </lineage>
</organism>
<reference evidence="1" key="1">
    <citation type="submission" date="2023-05" db="EMBL/GenBank/DDBJ databases">
        <title>Anaerotaeda fermentans gen. nov., sp. nov., a novel anaerobic planctomycete of the new family within the order Sedimentisphaerales isolated from Taman Peninsula, Russia.</title>
        <authorList>
            <person name="Khomyakova M.A."/>
            <person name="Merkel A.Y."/>
            <person name="Slobodkin A.I."/>
        </authorList>
    </citation>
    <scope>NUCLEOTIDE SEQUENCE</scope>
    <source>
        <strain evidence="1">M17dextr</strain>
    </source>
</reference>
<dbReference type="Proteomes" id="UP001431776">
    <property type="component" value="Unassembled WGS sequence"/>
</dbReference>
<accession>A0AAW6TUZ4</accession>
<name>A0AAW6TUZ4_9BACT</name>
<gene>
    <name evidence="1" type="ORF">QJ522_10255</name>
</gene>
<protein>
    <recommendedName>
        <fullName evidence="3">Type II toxin-antitoxin system HicB family antitoxin</fullName>
    </recommendedName>
</protein>
<dbReference type="EMBL" id="JASCXX010000010">
    <property type="protein sequence ID" value="MDI6449423.1"/>
    <property type="molecule type" value="Genomic_DNA"/>
</dbReference>
<dbReference type="AlphaFoldDB" id="A0AAW6TUZ4"/>
<sequence length="64" mass="7655">MMKTIRYIYWQDNGMWLGHLEEYPDYMTQGETIEELQENLKDLHDELTSGRIPGVRRVAELRIA</sequence>